<evidence type="ECO:0000313" key="8">
    <source>
        <dbReference type="EMBL" id="CDZ24842.1"/>
    </source>
</evidence>
<dbReference type="SUPFAM" id="SSF103481">
    <property type="entry name" value="Multidrug resistance efflux transporter EmrE"/>
    <property type="match status" value="1"/>
</dbReference>
<feature type="transmembrane region" description="Helical" evidence="6">
    <location>
        <begin position="62"/>
        <end position="86"/>
    </location>
</feature>
<gene>
    <name evidence="8" type="ORF">CCDG5_1741</name>
</gene>
<sequence>MVYILALIGMVCWGVSPLFAKWGLKDIDPLAGLFVRTVFTAVVIFIWLCFKGNLETLQTIPVKSVLLIITEAIMATVIGDLAYFAALKRGSASIVMLIMSCSPLVTIITSVFLLGERLTVSNMIGAALIIIGIIILV</sequence>
<dbReference type="InterPro" id="IPR037185">
    <property type="entry name" value="EmrE-like"/>
</dbReference>
<feature type="transmembrane region" description="Helical" evidence="6">
    <location>
        <begin position="92"/>
        <end position="113"/>
    </location>
</feature>
<comment type="similarity">
    <text evidence="2">Belongs to the EamA transporter family.</text>
</comment>
<dbReference type="PANTHER" id="PTHR32322:SF2">
    <property type="entry name" value="EAMA DOMAIN-CONTAINING PROTEIN"/>
    <property type="match status" value="1"/>
</dbReference>
<comment type="subcellular location">
    <subcellularLocation>
        <location evidence="1">Membrane</location>
        <topology evidence="1">Multi-pass membrane protein</topology>
    </subcellularLocation>
</comment>
<dbReference type="AlphaFoldDB" id="A0A078KQU5"/>
<evidence type="ECO:0000313" key="9">
    <source>
        <dbReference type="Proteomes" id="UP000032431"/>
    </source>
</evidence>
<dbReference type="Proteomes" id="UP000032431">
    <property type="component" value="Chromosome I"/>
</dbReference>
<dbReference type="STRING" id="29343.CCDG5_1741"/>
<evidence type="ECO:0000259" key="7">
    <source>
        <dbReference type="Pfam" id="PF00892"/>
    </source>
</evidence>
<proteinExistence type="inferred from homology"/>
<dbReference type="GO" id="GO:0016020">
    <property type="term" value="C:membrane"/>
    <property type="evidence" value="ECO:0007669"/>
    <property type="project" value="UniProtKB-SubCell"/>
</dbReference>
<feature type="transmembrane region" description="Helical" evidence="6">
    <location>
        <begin position="30"/>
        <end position="50"/>
    </location>
</feature>
<keyword evidence="5 6" id="KW-0472">Membrane</keyword>
<feature type="transmembrane region" description="Helical" evidence="6">
    <location>
        <begin position="120"/>
        <end position="136"/>
    </location>
</feature>
<name>A0A078KQU5_9FIRM</name>
<protein>
    <submittedName>
        <fullName evidence="8">Putative membrane protein</fullName>
    </submittedName>
</protein>
<evidence type="ECO:0000256" key="3">
    <source>
        <dbReference type="ARBA" id="ARBA00022692"/>
    </source>
</evidence>
<dbReference type="InterPro" id="IPR000620">
    <property type="entry name" value="EamA_dom"/>
</dbReference>
<accession>A0A078KQU5</accession>
<dbReference type="HOGENOM" id="CLU_120467_2_0_9"/>
<keyword evidence="3 6" id="KW-0812">Transmembrane</keyword>
<reference evidence="9" key="1">
    <citation type="submission" date="2014-07" db="EMBL/GenBank/DDBJ databases">
        <authorList>
            <person name="Wibberg D."/>
        </authorList>
    </citation>
    <scope>NUCLEOTIDE SEQUENCE [LARGE SCALE GENOMIC DNA]</scope>
    <source>
        <strain evidence="9">DG5</strain>
    </source>
</reference>
<dbReference type="InterPro" id="IPR050638">
    <property type="entry name" value="AA-Vitamin_Transporters"/>
</dbReference>
<dbReference type="Pfam" id="PF00892">
    <property type="entry name" value="EamA"/>
    <property type="match status" value="1"/>
</dbReference>
<keyword evidence="4 6" id="KW-1133">Transmembrane helix</keyword>
<evidence type="ECO:0000256" key="6">
    <source>
        <dbReference type="SAM" id="Phobius"/>
    </source>
</evidence>
<dbReference type="Gene3D" id="1.10.3730.20">
    <property type="match status" value="1"/>
</dbReference>
<organism evidence="8 9">
    <name type="scientific">[Clostridium] cellulosi</name>
    <dbReference type="NCBI Taxonomy" id="29343"/>
    <lineage>
        <taxon>Bacteria</taxon>
        <taxon>Bacillati</taxon>
        <taxon>Bacillota</taxon>
        <taxon>Clostridia</taxon>
        <taxon>Eubacteriales</taxon>
        <taxon>Oscillospiraceae</taxon>
        <taxon>Oscillospiraceae incertae sedis</taxon>
    </lineage>
</organism>
<dbReference type="OrthoDB" id="9806718at2"/>
<dbReference type="KEGG" id="ccel:CCDG5_1741"/>
<dbReference type="PANTHER" id="PTHR32322">
    <property type="entry name" value="INNER MEMBRANE TRANSPORTER"/>
    <property type="match status" value="1"/>
</dbReference>
<keyword evidence="9" id="KW-1185">Reference proteome</keyword>
<evidence type="ECO:0000256" key="1">
    <source>
        <dbReference type="ARBA" id="ARBA00004141"/>
    </source>
</evidence>
<evidence type="ECO:0000256" key="2">
    <source>
        <dbReference type="ARBA" id="ARBA00007362"/>
    </source>
</evidence>
<dbReference type="EMBL" id="LM995447">
    <property type="protein sequence ID" value="CDZ24842.1"/>
    <property type="molecule type" value="Genomic_DNA"/>
</dbReference>
<dbReference type="PATRIC" id="fig|29343.3.peg.1830"/>
<evidence type="ECO:0000256" key="5">
    <source>
        <dbReference type="ARBA" id="ARBA00023136"/>
    </source>
</evidence>
<evidence type="ECO:0000256" key="4">
    <source>
        <dbReference type="ARBA" id="ARBA00022989"/>
    </source>
</evidence>
<feature type="domain" description="EamA" evidence="7">
    <location>
        <begin position="3"/>
        <end position="136"/>
    </location>
</feature>